<accession>A0A2M8QEE4</accession>
<organism evidence="2 3">
    <name type="scientific">Candidatus Thermofonsia Clade 3 bacterium</name>
    <dbReference type="NCBI Taxonomy" id="2364212"/>
    <lineage>
        <taxon>Bacteria</taxon>
        <taxon>Bacillati</taxon>
        <taxon>Chloroflexota</taxon>
        <taxon>Candidatus Thermofontia</taxon>
        <taxon>Candidatus Thermofonsia Clade 3</taxon>
    </lineage>
</organism>
<comment type="caution">
    <text evidence="2">The sequence shown here is derived from an EMBL/GenBank/DDBJ whole genome shotgun (WGS) entry which is preliminary data.</text>
</comment>
<dbReference type="Pfam" id="PF01882">
    <property type="entry name" value="DUF58"/>
    <property type="match status" value="1"/>
</dbReference>
<gene>
    <name evidence="2" type="ORF">CUN48_04935</name>
</gene>
<dbReference type="AlphaFoldDB" id="A0A2M8QEE4"/>
<proteinExistence type="predicted"/>
<evidence type="ECO:0000313" key="2">
    <source>
        <dbReference type="EMBL" id="PJF48170.1"/>
    </source>
</evidence>
<name>A0A2M8QEE4_9CHLR</name>
<dbReference type="EMBL" id="PGTN01000022">
    <property type="protein sequence ID" value="PJF48170.1"/>
    <property type="molecule type" value="Genomic_DNA"/>
</dbReference>
<dbReference type="PANTHER" id="PTHR33608">
    <property type="entry name" value="BLL2464 PROTEIN"/>
    <property type="match status" value="1"/>
</dbReference>
<protein>
    <submittedName>
        <fullName evidence="2">DUF58 domain-containing protein</fullName>
    </submittedName>
</protein>
<sequence>MLSEAFLQSLRTLRLNPPRRRVGSLTGERRSVKRGRSVEFADYRNYTPGDDPRRVDWNIYARLERPYIKLFEDEEDLTTHILLDDSPSMFWQPDEEADGQPLAQKWLCAAQLAVVLGYVALASGDKIVLETNSSQRFGPKRGVASAAALIAFVERVSATAKRDLRAAPTGRRPSLNAWLKRYALDARPGLCIVISDMLDEDGYAEGFNALGNSRLDVNLLHTLSADELDPQFTGDLRLKDVETANLQDMSLDDAVLGQYRRRLTAWSEEIAAHVRRRGGRYHLTDTSLPLEQIVLKDLRRAEWLV</sequence>
<reference evidence="2 3" key="1">
    <citation type="submission" date="2017-11" db="EMBL/GenBank/DDBJ databases">
        <title>Evolution of Phototrophy in the Chloroflexi Phylum Driven by Horizontal Gene Transfer.</title>
        <authorList>
            <person name="Ward L.M."/>
            <person name="Hemp J."/>
            <person name="Shih P.M."/>
            <person name="Mcglynn S.E."/>
            <person name="Fischer W."/>
        </authorList>
    </citation>
    <scope>NUCLEOTIDE SEQUENCE [LARGE SCALE GENOMIC DNA]</scope>
    <source>
        <strain evidence="2">JP3_7</strain>
    </source>
</reference>
<feature type="domain" description="DUF58" evidence="1">
    <location>
        <begin position="42"/>
        <end position="262"/>
    </location>
</feature>
<dbReference type="InterPro" id="IPR002881">
    <property type="entry name" value="DUF58"/>
</dbReference>
<dbReference type="PANTHER" id="PTHR33608:SF7">
    <property type="entry name" value="DUF58 DOMAIN-CONTAINING PROTEIN"/>
    <property type="match status" value="1"/>
</dbReference>
<dbReference type="Proteomes" id="UP000230790">
    <property type="component" value="Unassembled WGS sequence"/>
</dbReference>
<evidence type="ECO:0000259" key="1">
    <source>
        <dbReference type="Pfam" id="PF01882"/>
    </source>
</evidence>
<evidence type="ECO:0000313" key="3">
    <source>
        <dbReference type="Proteomes" id="UP000230790"/>
    </source>
</evidence>